<keyword evidence="4" id="KW-1185">Reference proteome</keyword>
<dbReference type="Gene3D" id="1.10.3020.10">
    <property type="entry name" value="alpha-amino acid ester hydrolase ( Helical cap domain)"/>
    <property type="match status" value="1"/>
</dbReference>
<dbReference type="RefSeq" id="WP_168148852.1">
    <property type="nucleotide sequence ID" value="NZ_JAAVXB010000008.1"/>
</dbReference>
<dbReference type="EMBL" id="JAAVXB010000008">
    <property type="protein sequence ID" value="NKF23530.1"/>
    <property type="molecule type" value="Genomic_DNA"/>
</dbReference>
<dbReference type="PANTHER" id="PTHR43056">
    <property type="entry name" value="PEPTIDASE S9 PROLYL OLIGOPEPTIDASE"/>
    <property type="match status" value="1"/>
</dbReference>
<accession>A0A969WCE9</accession>
<dbReference type="Pfam" id="PF08530">
    <property type="entry name" value="PepX_C"/>
    <property type="match status" value="1"/>
</dbReference>
<dbReference type="InterPro" id="IPR008979">
    <property type="entry name" value="Galactose-bd-like_sf"/>
</dbReference>
<dbReference type="SUPFAM" id="SSF49785">
    <property type="entry name" value="Galactose-binding domain-like"/>
    <property type="match status" value="1"/>
</dbReference>
<dbReference type="InterPro" id="IPR013736">
    <property type="entry name" value="Xaa-Pro_dipept_C"/>
</dbReference>
<dbReference type="AlphaFoldDB" id="A0A969WCE9"/>
<sequence length="610" mass="66736">MKGLLIRGATMVVILLALAAVWFLGPPALVKVRVEQVPMRDGVRLYTRVYLPRFGRLPLPVIMMRNPYHFLGDMPFAIAARMMAAHGYAVVSQDVRGTGLSHGTFNPFFQERNDGYDAVEWAAAQPWSDGKVGLWGVSYLGVTALQAAAAEPPHLVAVMTTATGADYHNGWVYTNGVFEQHFIESWAGVALAADAYHRQLLANGLPPSKADRQAKAWMKARAATLKPDQVSGAGVDARIRFAPDALPPYVRDWLNHPQYDDYWAKIDLHRAYSSIQVPVLSRGGWYDIFAGGVIDNFEGLQAHAATATARNGSRLVMVPFCHTRCGPGNAVHYRFGPLWFASPELKWWDYWLKGVGDGYSKRPAVQLYVMQPGDRGTKGSGYWIGAAQYPLPGTQWQPYYLRRDADAGTLSRDAPTGDEVADRYRYDPEHPVPTQGGALCCGTDVPSGIYDQSAVERRADVLSYSSAPFAKAEAFVGPARARLWVSTHTSDSTFTVKLVDVRPDGTALNLVDSAVDSRHCLGDSSTAEPVAAGQPFACELPLGNLGVEIAAGHRLRVEISSSNFPRFARGVGRTPLLPSEQVLYHDREHPSRIELPRVDAAPLKITGAPL</sequence>
<dbReference type="Pfam" id="PF02129">
    <property type="entry name" value="Peptidase_S15"/>
    <property type="match status" value="1"/>
</dbReference>
<proteinExistence type="predicted"/>
<dbReference type="InterPro" id="IPR005674">
    <property type="entry name" value="CocE/Ser_esterase"/>
</dbReference>
<evidence type="ECO:0000313" key="4">
    <source>
        <dbReference type="Proteomes" id="UP000653472"/>
    </source>
</evidence>
<dbReference type="PANTHER" id="PTHR43056:SF10">
    <property type="entry name" value="COCE_NOND FAMILY, PUTATIVE (AFU_ORTHOLOGUE AFUA_7G00600)-RELATED"/>
    <property type="match status" value="1"/>
</dbReference>
<dbReference type="Proteomes" id="UP000653472">
    <property type="component" value="Unassembled WGS sequence"/>
</dbReference>
<organism evidence="3 4">
    <name type="scientific">Solimonas marina</name>
    <dbReference type="NCBI Taxonomy" id="2714601"/>
    <lineage>
        <taxon>Bacteria</taxon>
        <taxon>Pseudomonadati</taxon>
        <taxon>Pseudomonadota</taxon>
        <taxon>Gammaproteobacteria</taxon>
        <taxon>Nevskiales</taxon>
        <taxon>Nevskiaceae</taxon>
        <taxon>Solimonas</taxon>
    </lineage>
</organism>
<keyword evidence="1 3" id="KW-0378">Hydrolase</keyword>
<protein>
    <submittedName>
        <fullName evidence="3">CocE/NonD family hydrolase</fullName>
    </submittedName>
</protein>
<dbReference type="InterPro" id="IPR050585">
    <property type="entry name" value="Xaa-Pro_dipeptidyl-ppase/CocE"/>
</dbReference>
<evidence type="ECO:0000259" key="2">
    <source>
        <dbReference type="SMART" id="SM00939"/>
    </source>
</evidence>
<reference evidence="3" key="1">
    <citation type="submission" date="2020-03" db="EMBL/GenBank/DDBJ databases">
        <title>Solimonas marina sp. nov., isolated from deep seawater of the Pacific Ocean.</title>
        <authorList>
            <person name="Liu X."/>
            <person name="Lai Q."/>
            <person name="Sun F."/>
            <person name="Gai Y."/>
            <person name="Li G."/>
            <person name="Shao Z."/>
        </authorList>
    </citation>
    <scope>NUCLEOTIDE SEQUENCE</scope>
    <source>
        <strain evidence="3">C16B3</strain>
    </source>
</reference>
<dbReference type="InterPro" id="IPR000383">
    <property type="entry name" value="Xaa-Pro-like_dom"/>
</dbReference>
<evidence type="ECO:0000256" key="1">
    <source>
        <dbReference type="ARBA" id="ARBA00022801"/>
    </source>
</evidence>
<gene>
    <name evidence="3" type="ORF">G7Y82_14515</name>
</gene>
<dbReference type="Gene3D" id="3.40.50.1820">
    <property type="entry name" value="alpha/beta hydrolase"/>
    <property type="match status" value="1"/>
</dbReference>
<evidence type="ECO:0000313" key="3">
    <source>
        <dbReference type="EMBL" id="NKF23530.1"/>
    </source>
</evidence>
<dbReference type="SUPFAM" id="SSF53474">
    <property type="entry name" value="alpha/beta-Hydrolases"/>
    <property type="match status" value="1"/>
</dbReference>
<comment type="caution">
    <text evidence="3">The sequence shown here is derived from an EMBL/GenBank/DDBJ whole genome shotgun (WGS) entry which is preliminary data.</text>
</comment>
<dbReference type="Gene3D" id="2.60.120.260">
    <property type="entry name" value="Galactose-binding domain-like"/>
    <property type="match status" value="1"/>
</dbReference>
<dbReference type="SMART" id="SM00939">
    <property type="entry name" value="PepX_C"/>
    <property type="match status" value="1"/>
</dbReference>
<dbReference type="GO" id="GO:0008239">
    <property type="term" value="F:dipeptidyl-peptidase activity"/>
    <property type="evidence" value="ECO:0007669"/>
    <property type="project" value="InterPro"/>
</dbReference>
<name>A0A969WCE9_9GAMM</name>
<feature type="domain" description="Xaa-Pro dipeptidyl-peptidase C-terminal" evidence="2">
    <location>
        <begin position="345"/>
        <end position="594"/>
    </location>
</feature>
<dbReference type="NCBIfam" id="TIGR00976">
    <property type="entry name" value="CocE_NonD"/>
    <property type="match status" value="1"/>
</dbReference>
<dbReference type="InterPro" id="IPR029058">
    <property type="entry name" value="AB_hydrolase_fold"/>
</dbReference>